<feature type="active site" description="Charge relay system" evidence="7">
    <location>
        <position position="194"/>
    </location>
</feature>
<dbReference type="HAMAP" id="MF_01615">
    <property type="entry name" value="PdxT"/>
    <property type="match status" value="1"/>
</dbReference>
<evidence type="ECO:0000256" key="3">
    <source>
        <dbReference type="ARBA" id="ARBA00022898"/>
    </source>
</evidence>
<dbReference type="Proteomes" id="UP001170379">
    <property type="component" value="Unassembled WGS sequence"/>
</dbReference>
<keyword evidence="9" id="KW-1185">Reference proteome</keyword>
<comment type="catalytic activity">
    <reaction evidence="6 7">
        <text>L-glutamine + H2O = L-glutamate + NH4(+)</text>
        <dbReference type="Rhea" id="RHEA:15889"/>
        <dbReference type="ChEBI" id="CHEBI:15377"/>
        <dbReference type="ChEBI" id="CHEBI:28938"/>
        <dbReference type="ChEBI" id="CHEBI:29985"/>
        <dbReference type="ChEBI" id="CHEBI:58359"/>
        <dbReference type="EC" id="3.5.1.2"/>
    </reaction>
</comment>
<dbReference type="PROSITE" id="PS51130">
    <property type="entry name" value="PDXT_SNO_2"/>
    <property type="match status" value="1"/>
</dbReference>
<feature type="binding site" evidence="7">
    <location>
        <position position="131"/>
    </location>
    <ligand>
        <name>L-glutamine</name>
        <dbReference type="ChEBI" id="CHEBI:58359"/>
    </ligand>
</feature>
<name>A0ABT7C8L0_9MICO</name>
<organism evidence="8 9">
    <name type="scientific">Gulosibacter molinativorax</name>
    <dbReference type="NCBI Taxonomy" id="256821"/>
    <lineage>
        <taxon>Bacteria</taxon>
        <taxon>Bacillati</taxon>
        <taxon>Actinomycetota</taxon>
        <taxon>Actinomycetes</taxon>
        <taxon>Micrococcales</taxon>
        <taxon>Microbacteriaceae</taxon>
        <taxon>Gulosibacter</taxon>
    </lineage>
</organism>
<dbReference type="PIRSF" id="PIRSF005639">
    <property type="entry name" value="Glut_amidoT_SNO"/>
    <property type="match status" value="1"/>
</dbReference>
<dbReference type="InterPro" id="IPR002161">
    <property type="entry name" value="PdxT/SNO"/>
</dbReference>
<keyword evidence="2 7" id="KW-0378">Hydrolase</keyword>
<gene>
    <name evidence="7" type="primary">pdxT</name>
    <name evidence="8" type="ORF">C7K25_09220</name>
</gene>
<dbReference type="PROSITE" id="PS01236">
    <property type="entry name" value="PDXT_SNO_1"/>
    <property type="match status" value="1"/>
</dbReference>
<evidence type="ECO:0000256" key="1">
    <source>
        <dbReference type="ARBA" id="ARBA00008345"/>
    </source>
</evidence>
<evidence type="ECO:0000256" key="2">
    <source>
        <dbReference type="ARBA" id="ARBA00022801"/>
    </source>
</evidence>
<proteinExistence type="inferred from homology"/>
<dbReference type="PROSITE" id="PS51274">
    <property type="entry name" value="GATASE_COBBQ"/>
    <property type="match status" value="1"/>
</dbReference>
<dbReference type="RefSeq" id="WP_051266723.1">
    <property type="nucleotide sequence ID" value="NZ_CP028426.1"/>
</dbReference>
<sequence>MVIADSQAGIGAPAFSTGAPTVGVLGLQGGVREHADLVESLDAHAVQIRKPADLVGPDGARVDALILPGGESSVIDRLARMFGLDAPIREQVEAGLPTLGTCAGLILLAKRLENPAPGQQTLGILDITVNRNAFGPQVESAEATLGTEWGEIRAAFIRAPQIVSVDGAETRVMAHYGDAIVGVERGKVLGASFHPELTRDTTLHQRLLSFVG</sequence>
<dbReference type="InterPro" id="IPR029062">
    <property type="entry name" value="Class_I_gatase-like"/>
</dbReference>
<evidence type="ECO:0000313" key="9">
    <source>
        <dbReference type="Proteomes" id="UP001170379"/>
    </source>
</evidence>
<evidence type="ECO:0000256" key="6">
    <source>
        <dbReference type="ARBA" id="ARBA00049534"/>
    </source>
</evidence>
<dbReference type="Gene3D" id="3.40.50.880">
    <property type="match status" value="1"/>
</dbReference>
<dbReference type="EMBL" id="PXVD01000013">
    <property type="protein sequence ID" value="MDJ1371544.1"/>
    <property type="molecule type" value="Genomic_DNA"/>
</dbReference>
<comment type="caution">
    <text evidence="8">The sequence shown here is derived from an EMBL/GenBank/DDBJ whole genome shotgun (WGS) entry which is preliminary data.</text>
</comment>
<feature type="binding site" evidence="7">
    <location>
        <begin position="157"/>
        <end position="158"/>
    </location>
    <ligand>
        <name>L-glutamine</name>
        <dbReference type="ChEBI" id="CHEBI:58359"/>
    </ligand>
</feature>
<accession>A0ABT7C8L0</accession>
<protein>
    <recommendedName>
        <fullName evidence="7">Pyridoxal 5'-phosphate synthase subunit PdxT</fullName>
        <ecNumber evidence="7">4.3.3.6</ecNumber>
    </recommendedName>
    <alternativeName>
        <fullName evidence="7">Pdx2</fullName>
    </alternativeName>
    <alternativeName>
        <fullName evidence="7">Pyridoxal 5'-phosphate synthase glutaminase subunit</fullName>
        <ecNumber evidence="7">3.5.1.2</ecNumber>
    </alternativeName>
</protein>
<dbReference type="SUPFAM" id="SSF52317">
    <property type="entry name" value="Class I glutamine amidotransferase-like"/>
    <property type="match status" value="1"/>
</dbReference>
<dbReference type="Pfam" id="PF01174">
    <property type="entry name" value="SNO"/>
    <property type="match status" value="1"/>
</dbReference>
<comment type="pathway">
    <text evidence="7">Cofactor biosynthesis; pyridoxal 5'-phosphate biosynthesis.</text>
</comment>
<reference evidence="8" key="2">
    <citation type="journal article" date="2022" name="Sci. Rep.">
        <title>In silico prediction of the enzymes involved in the degradation of the herbicide molinate by Gulosibacter molinativorax ON4T.</title>
        <authorList>
            <person name="Lopes A.R."/>
            <person name="Bunin E."/>
            <person name="Viana A.T."/>
            <person name="Froufe H."/>
            <person name="Munoz-Merida A."/>
            <person name="Pinho D."/>
            <person name="Figueiredo J."/>
            <person name="Barroso C."/>
            <person name="Vaz-Moreira I."/>
            <person name="Bellanger X."/>
            <person name="Egas C."/>
            <person name="Nunes O.C."/>
        </authorList>
    </citation>
    <scope>NUCLEOTIDE SEQUENCE</scope>
    <source>
        <strain evidence="8">ON4</strain>
    </source>
</reference>
<dbReference type="PANTHER" id="PTHR31559:SF0">
    <property type="entry name" value="PYRIDOXAL 5'-PHOSPHATE SYNTHASE SUBUNIT SNO1-RELATED"/>
    <property type="match status" value="1"/>
</dbReference>
<feature type="active site" description="Nucleophile" evidence="7">
    <location>
        <position position="102"/>
    </location>
</feature>
<keyword evidence="5 7" id="KW-0456">Lyase</keyword>
<dbReference type="PROSITE" id="PS51273">
    <property type="entry name" value="GATASE_TYPE_1"/>
    <property type="match status" value="1"/>
</dbReference>
<keyword evidence="3 7" id="KW-0663">Pyridoxal phosphate</keyword>
<comment type="catalytic activity">
    <reaction evidence="7">
        <text>aldehydo-D-ribose 5-phosphate + D-glyceraldehyde 3-phosphate + L-glutamine = pyridoxal 5'-phosphate + L-glutamate + phosphate + 3 H2O + H(+)</text>
        <dbReference type="Rhea" id="RHEA:31507"/>
        <dbReference type="ChEBI" id="CHEBI:15377"/>
        <dbReference type="ChEBI" id="CHEBI:15378"/>
        <dbReference type="ChEBI" id="CHEBI:29985"/>
        <dbReference type="ChEBI" id="CHEBI:43474"/>
        <dbReference type="ChEBI" id="CHEBI:58273"/>
        <dbReference type="ChEBI" id="CHEBI:58359"/>
        <dbReference type="ChEBI" id="CHEBI:59776"/>
        <dbReference type="ChEBI" id="CHEBI:597326"/>
        <dbReference type="EC" id="4.3.3.6"/>
    </reaction>
</comment>
<feature type="binding site" evidence="7">
    <location>
        <begin position="70"/>
        <end position="72"/>
    </location>
    <ligand>
        <name>L-glutamine</name>
        <dbReference type="ChEBI" id="CHEBI:58359"/>
    </ligand>
</feature>
<comment type="similarity">
    <text evidence="1 7">Belongs to the glutaminase PdxT/SNO family.</text>
</comment>
<dbReference type="NCBIfam" id="TIGR03800">
    <property type="entry name" value="PLP_synth_Pdx2"/>
    <property type="match status" value="1"/>
</dbReference>
<evidence type="ECO:0000313" key="8">
    <source>
        <dbReference type="EMBL" id="MDJ1371544.1"/>
    </source>
</evidence>
<dbReference type="PANTHER" id="PTHR31559">
    <property type="entry name" value="PYRIDOXAL 5'-PHOSPHATE SYNTHASE SUBUNIT SNO"/>
    <property type="match status" value="1"/>
</dbReference>
<comment type="subunit">
    <text evidence="7">In the presence of PdxS, forms a dodecamer of heterodimers. Only shows activity in the heterodimer.</text>
</comment>
<keyword evidence="4 7" id="KW-0315">Glutamine amidotransferase</keyword>
<dbReference type="EC" id="4.3.3.6" evidence="7"/>
<dbReference type="CDD" id="cd01749">
    <property type="entry name" value="GATase1_PB"/>
    <property type="match status" value="1"/>
</dbReference>
<dbReference type="InterPro" id="IPR021196">
    <property type="entry name" value="PdxT/SNO_CS"/>
</dbReference>
<evidence type="ECO:0000256" key="7">
    <source>
        <dbReference type="HAMAP-Rule" id="MF_01615"/>
    </source>
</evidence>
<evidence type="ECO:0000256" key="5">
    <source>
        <dbReference type="ARBA" id="ARBA00023239"/>
    </source>
</evidence>
<evidence type="ECO:0000256" key="4">
    <source>
        <dbReference type="ARBA" id="ARBA00022962"/>
    </source>
</evidence>
<reference evidence="8" key="1">
    <citation type="submission" date="2018-03" db="EMBL/GenBank/DDBJ databases">
        <authorList>
            <person name="Nunes O.C."/>
            <person name="Lopes A.R."/>
            <person name="Froufe H."/>
            <person name="Munoz-Merida A."/>
            <person name="Barroso C."/>
            <person name="Egas C."/>
        </authorList>
    </citation>
    <scope>NUCLEOTIDE SEQUENCE</scope>
    <source>
        <strain evidence="8">ON4</strain>
    </source>
</reference>
<comment type="function">
    <text evidence="7">Catalyzes the hydrolysis of glutamine to glutamate and ammonia as part of the biosynthesis of pyridoxal 5'-phosphate. The resulting ammonia molecule is channeled to the active site of PdxS.</text>
</comment>
<dbReference type="EC" id="3.5.1.2" evidence="7"/>
<feature type="active site" description="Charge relay system" evidence="7">
    <location>
        <position position="196"/>
    </location>
</feature>